<evidence type="ECO:0000256" key="1">
    <source>
        <dbReference type="ARBA" id="ARBA00000085"/>
    </source>
</evidence>
<keyword evidence="7" id="KW-0418">Kinase</keyword>
<evidence type="ECO:0000313" key="14">
    <source>
        <dbReference type="EMBL" id="OCX16397.1"/>
    </source>
</evidence>
<evidence type="ECO:0000256" key="4">
    <source>
        <dbReference type="ARBA" id="ARBA00022553"/>
    </source>
</evidence>
<dbReference type="EMBL" id="MDEO01000033">
    <property type="protein sequence ID" value="OCX16397.1"/>
    <property type="molecule type" value="Genomic_DNA"/>
</dbReference>
<dbReference type="SMART" id="SM00304">
    <property type="entry name" value="HAMP"/>
    <property type="match status" value="1"/>
</dbReference>
<keyword evidence="10 11" id="KW-0472">Membrane</keyword>
<evidence type="ECO:0000313" key="15">
    <source>
        <dbReference type="Proteomes" id="UP000094412"/>
    </source>
</evidence>
<dbReference type="CDD" id="cd00082">
    <property type="entry name" value="HisKA"/>
    <property type="match status" value="1"/>
</dbReference>
<evidence type="ECO:0000259" key="13">
    <source>
        <dbReference type="PROSITE" id="PS50885"/>
    </source>
</evidence>
<dbReference type="SMART" id="SM00388">
    <property type="entry name" value="HisKA"/>
    <property type="match status" value="1"/>
</dbReference>
<gene>
    <name evidence="14" type="ORF">QV13_16365</name>
</gene>
<evidence type="ECO:0000256" key="5">
    <source>
        <dbReference type="ARBA" id="ARBA00022679"/>
    </source>
</evidence>
<dbReference type="AlphaFoldDB" id="A0A1C2DNP8"/>
<evidence type="ECO:0000256" key="11">
    <source>
        <dbReference type="SAM" id="Phobius"/>
    </source>
</evidence>
<evidence type="ECO:0000256" key="7">
    <source>
        <dbReference type="ARBA" id="ARBA00022777"/>
    </source>
</evidence>
<name>A0A1C2DNP8_9HYPH</name>
<dbReference type="SUPFAM" id="SSF55874">
    <property type="entry name" value="ATPase domain of HSP90 chaperone/DNA topoisomerase II/histidine kinase"/>
    <property type="match status" value="1"/>
</dbReference>
<dbReference type="Pfam" id="PF02518">
    <property type="entry name" value="HATPase_c"/>
    <property type="match status" value="1"/>
</dbReference>
<dbReference type="GO" id="GO:0000155">
    <property type="term" value="F:phosphorelay sensor kinase activity"/>
    <property type="evidence" value="ECO:0007669"/>
    <property type="project" value="InterPro"/>
</dbReference>
<proteinExistence type="predicted"/>
<dbReference type="EC" id="2.7.13.3" evidence="3"/>
<feature type="transmembrane region" description="Helical" evidence="11">
    <location>
        <begin position="151"/>
        <end position="176"/>
    </location>
</feature>
<keyword evidence="9" id="KW-0902">Two-component regulatory system</keyword>
<evidence type="ECO:0000259" key="12">
    <source>
        <dbReference type="PROSITE" id="PS50109"/>
    </source>
</evidence>
<dbReference type="InterPro" id="IPR003661">
    <property type="entry name" value="HisK_dim/P_dom"/>
</dbReference>
<dbReference type="SUPFAM" id="SSF158472">
    <property type="entry name" value="HAMP domain-like"/>
    <property type="match status" value="1"/>
</dbReference>
<evidence type="ECO:0000256" key="8">
    <source>
        <dbReference type="ARBA" id="ARBA00022989"/>
    </source>
</evidence>
<feature type="transmembrane region" description="Helical" evidence="11">
    <location>
        <begin position="12"/>
        <end position="34"/>
    </location>
</feature>
<dbReference type="Gene3D" id="6.10.340.10">
    <property type="match status" value="1"/>
</dbReference>
<dbReference type="PANTHER" id="PTHR45436:SF8">
    <property type="entry name" value="HISTIDINE KINASE"/>
    <property type="match status" value="1"/>
</dbReference>
<dbReference type="InterPro" id="IPR004358">
    <property type="entry name" value="Sig_transdc_His_kin-like_C"/>
</dbReference>
<comment type="caution">
    <text evidence="14">The sequence shown here is derived from an EMBL/GenBank/DDBJ whole genome shotgun (WGS) entry which is preliminary data.</text>
</comment>
<dbReference type="InterPro" id="IPR036097">
    <property type="entry name" value="HisK_dim/P_sf"/>
</dbReference>
<dbReference type="RefSeq" id="WP_024924607.1">
    <property type="nucleotide sequence ID" value="NZ_MDEO01000033.1"/>
</dbReference>
<dbReference type="STRING" id="1566387.QV13_16365"/>
<keyword evidence="8 11" id="KW-1133">Transmembrane helix</keyword>
<comment type="subcellular location">
    <subcellularLocation>
        <location evidence="2">Membrane</location>
    </subcellularLocation>
</comment>
<organism evidence="14 15">
    <name type="scientific">Mesorhizobium hungaricum</name>
    <dbReference type="NCBI Taxonomy" id="1566387"/>
    <lineage>
        <taxon>Bacteria</taxon>
        <taxon>Pseudomonadati</taxon>
        <taxon>Pseudomonadota</taxon>
        <taxon>Alphaproteobacteria</taxon>
        <taxon>Hyphomicrobiales</taxon>
        <taxon>Phyllobacteriaceae</taxon>
        <taxon>Mesorhizobium</taxon>
    </lineage>
</organism>
<dbReference type="PROSITE" id="PS50109">
    <property type="entry name" value="HIS_KIN"/>
    <property type="match status" value="1"/>
</dbReference>
<evidence type="ECO:0000256" key="9">
    <source>
        <dbReference type="ARBA" id="ARBA00023012"/>
    </source>
</evidence>
<dbReference type="Pfam" id="PF00512">
    <property type="entry name" value="HisKA"/>
    <property type="match status" value="1"/>
</dbReference>
<keyword evidence="5" id="KW-0808">Transferase</keyword>
<dbReference type="InterPro" id="IPR050428">
    <property type="entry name" value="TCS_sensor_his_kinase"/>
</dbReference>
<dbReference type="Proteomes" id="UP000094412">
    <property type="component" value="Unassembled WGS sequence"/>
</dbReference>
<reference evidence="14 15" key="1">
    <citation type="submission" date="2016-08" db="EMBL/GenBank/DDBJ databases">
        <title>Whole genome sequence of Mesorhizobium sp. strain UASWS1009 isolated from industrial sewage.</title>
        <authorList>
            <person name="Crovadore J."/>
            <person name="Calmin G."/>
            <person name="Chablais R."/>
            <person name="Cochard B."/>
            <person name="Lefort F."/>
        </authorList>
    </citation>
    <scope>NUCLEOTIDE SEQUENCE [LARGE SCALE GENOMIC DNA]</scope>
    <source>
        <strain evidence="14 15">UASWS1009</strain>
    </source>
</reference>
<sequence length="452" mass="49161">MASASIARSTSLRLAAFYTLLFLLSFLGANVVGYNMVATYLYERLDANVTERFREIASAYDTSGIDGAVAMVQSHGPAIRGQETLYTLKDADNVVLAGNIDMADVPPGFSTRAPTSHNRPLANYRLYRKALGNYDLTVGISYDDTNRLRRIALVSFGWATAIVLAAGLGGGAVLAFRTRRRIGRLSQAMKAVGAGELSRRLPVSSRRDDIDMLAMEVNDALGQLQASVAAMTQVTTDIAHDLKTPIGRLFLTLETALECGDHSATRPLLEKAMEEVTRITGTFEGLLRISQIESGARRSRFAQVNLAELVSDIHDIYRDIAVDAGRLLDLSDDHHDVPSWVWGDIDLLKQMCVNLLVNAMRHTPQGARIVIGLAAEADALILIVSDNGPGIPEEERDKVFKRFYRLEKSRTTEGTGLGLSLVKAISDMHGAVITLTDNRPGLVVSIAFSKAS</sequence>
<dbReference type="GO" id="GO:0005886">
    <property type="term" value="C:plasma membrane"/>
    <property type="evidence" value="ECO:0007669"/>
    <property type="project" value="TreeGrafter"/>
</dbReference>
<evidence type="ECO:0000256" key="2">
    <source>
        <dbReference type="ARBA" id="ARBA00004370"/>
    </source>
</evidence>
<dbReference type="OrthoDB" id="9815202at2"/>
<dbReference type="Gene3D" id="3.30.565.10">
    <property type="entry name" value="Histidine kinase-like ATPase, C-terminal domain"/>
    <property type="match status" value="1"/>
</dbReference>
<dbReference type="Pfam" id="PF00672">
    <property type="entry name" value="HAMP"/>
    <property type="match status" value="1"/>
</dbReference>
<keyword evidence="6 11" id="KW-0812">Transmembrane</keyword>
<keyword evidence="4" id="KW-0597">Phosphoprotein</keyword>
<dbReference type="InterPro" id="IPR003660">
    <property type="entry name" value="HAMP_dom"/>
</dbReference>
<evidence type="ECO:0000256" key="10">
    <source>
        <dbReference type="ARBA" id="ARBA00023136"/>
    </source>
</evidence>
<comment type="catalytic activity">
    <reaction evidence="1">
        <text>ATP + protein L-histidine = ADP + protein N-phospho-L-histidine.</text>
        <dbReference type="EC" id="2.7.13.3"/>
    </reaction>
</comment>
<dbReference type="InterPro" id="IPR005467">
    <property type="entry name" value="His_kinase_dom"/>
</dbReference>
<accession>A0A1C2DNP8</accession>
<dbReference type="SUPFAM" id="SSF47384">
    <property type="entry name" value="Homodimeric domain of signal transducing histidine kinase"/>
    <property type="match status" value="1"/>
</dbReference>
<dbReference type="InterPro" id="IPR036890">
    <property type="entry name" value="HATPase_C_sf"/>
</dbReference>
<protein>
    <recommendedName>
        <fullName evidence="3">histidine kinase</fullName>
        <ecNumber evidence="3">2.7.13.3</ecNumber>
    </recommendedName>
</protein>
<dbReference type="PRINTS" id="PR00344">
    <property type="entry name" value="BCTRLSENSOR"/>
</dbReference>
<dbReference type="SMART" id="SM00387">
    <property type="entry name" value="HATPase_c"/>
    <property type="match status" value="1"/>
</dbReference>
<evidence type="ECO:0000256" key="3">
    <source>
        <dbReference type="ARBA" id="ARBA00012438"/>
    </source>
</evidence>
<feature type="domain" description="Histidine kinase" evidence="12">
    <location>
        <begin position="237"/>
        <end position="452"/>
    </location>
</feature>
<evidence type="ECO:0000256" key="6">
    <source>
        <dbReference type="ARBA" id="ARBA00022692"/>
    </source>
</evidence>
<dbReference type="Gene3D" id="1.10.287.130">
    <property type="match status" value="1"/>
</dbReference>
<keyword evidence="15" id="KW-1185">Reference proteome</keyword>
<dbReference type="PROSITE" id="PS50885">
    <property type="entry name" value="HAMP"/>
    <property type="match status" value="1"/>
</dbReference>
<feature type="domain" description="HAMP" evidence="13">
    <location>
        <begin position="176"/>
        <end position="229"/>
    </location>
</feature>
<dbReference type="PANTHER" id="PTHR45436">
    <property type="entry name" value="SENSOR HISTIDINE KINASE YKOH"/>
    <property type="match status" value="1"/>
</dbReference>
<dbReference type="InterPro" id="IPR003594">
    <property type="entry name" value="HATPase_dom"/>
</dbReference>